<dbReference type="InterPro" id="IPR002942">
    <property type="entry name" value="S4_RNA-bd"/>
</dbReference>
<dbReference type="Pfam" id="PF01479">
    <property type="entry name" value="S4"/>
    <property type="match status" value="1"/>
</dbReference>
<keyword evidence="1" id="KW-0694">RNA-binding</keyword>
<organism evidence="4 5">
    <name type="scientific">Phaeobacter italicus</name>
    <dbReference type="NCBI Taxonomy" id="481446"/>
    <lineage>
        <taxon>Bacteria</taxon>
        <taxon>Pseudomonadati</taxon>
        <taxon>Pseudomonadota</taxon>
        <taxon>Alphaproteobacteria</taxon>
        <taxon>Rhodobacterales</taxon>
        <taxon>Roseobacteraceae</taxon>
        <taxon>Phaeobacter</taxon>
    </lineage>
</organism>
<dbReference type="Proteomes" id="UP000043764">
    <property type="component" value="Unassembled WGS sequence"/>
</dbReference>
<evidence type="ECO:0000259" key="3">
    <source>
        <dbReference type="SMART" id="SM00363"/>
    </source>
</evidence>
<gene>
    <name evidence="4" type="primary">hslR</name>
    <name evidence="4" type="ORF">NIT7321_02854</name>
</gene>
<dbReference type="EMBL" id="CVRL01000037">
    <property type="protein sequence ID" value="CRL11982.1"/>
    <property type="molecule type" value="Genomic_DNA"/>
</dbReference>
<proteinExistence type="predicted"/>
<dbReference type="CDD" id="cd00165">
    <property type="entry name" value="S4"/>
    <property type="match status" value="1"/>
</dbReference>
<dbReference type="RefSeq" id="WP_008562310.1">
    <property type="nucleotide sequence ID" value="NZ_CVQZ01000016.1"/>
</dbReference>
<dbReference type="SUPFAM" id="SSF55174">
    <property type="entry name" value="Alpha-L RNA-binding motif"/>
    <property type="match status" value="1"/>
</dbReference>
<feature type="domain" description="RNA-binding S4" evidence="3">
    <location>
        <begin position="8"/>
        <end position="71"/>
    </location>
</feature>
<name>A0A0H5D443_9RHOB</name>
<protein>
    <submittedName>
        <fullName evidence="4">Heat shock protein 15</fullName>
    </submittedName>
</protein>
<evidence type="ECO:0000313" key="4">
    <source>
        <dbReference type="EMBL" id="CRL11982.1"/>
    </source>
</evidence>
<keyword evidence="4" id="KW-0346">Stress response</keyword>
<dbReference type="GO" id="GO:0003723">
    <property type="term" value="F:RNA binding"/>
    <property type="evidence" value="ECO:0007669"/>
    <property type="project" value="UniProtKB-KW"/>
</dbReference>
<dbReference type="PROSITE" id="PS50889">
    <property type="entry name" value="S4"/>
    <property type="match status" value="1"/>
</dbReference>
<dbReference type="AlphaFoldDB" id="A0A0H5D443"/>
<feature type="compositionally biased region" description="Basic and acidic residues" evidence="2">
    <location>
        <begin position="88"/>
        <end position="124"/>
    </location>
</feature>
<dbReference type="OrthoDB" id="9797176at2"/>
<reference evidence="4 5" key="1">
    <citation type="submission" date="2015-05" db="EMBL/GenBank/DDBJ databases">
        <authorList>
            <person name="Rodrigo-Torres Lidia"/>
            <person name="Arahal R.David."/>
        </authorList>
    </citation>
    <scope>NUCLEOTIDE SEQUENCE [LARGE SCALE GENOMIC DNA]</scope>
    <source>
        <strain evidence="4 5">CECT 7321</strain>
    </source>
</reference>
<keyword evidence="5" id="KW-1185">Reference proteome</keyword>
<dbReference type="SMART" id="SM00363">
    <property type="entry name" value="S4"/>
    <property type="match status" value="1"/>
</dbReference>
<dbReference type="STRING" id="481446.NIT7645_00163"/>
<evidence type="ECO:0000256" key="2">
    <source>
        <dbReference type="SAM" id="MobiDB-lite"/>
    </source>
</evidence>
<evidence type="ECO:0000313" key="5">
    <source>
        <dbReference type="Proteomes" id="UP000043764"/>
    </source>
</evidence>
<feature type="region of interest" description="Disordered" evidence="2">
    <location>
        <begin position="87"/>
        <end position="124"/>
    </location>
</feature>
<dbReference type="InterPro" id="IPR036986">
    <property type="entry name" value="S4_RNA-bd_sf"/>
</dbReference>
<evidence type="ECO:0000256" key="1">
    <source>
        <dbReference type="PROSITE-ProRule" id="PRU00182"/>
    </source>
</evidence>
<accession>A0A0H5D443</accession>
<dbReference type="Gene3D" id="3.10.290.10">
    <property type="entry name" value="RNA-binding S4 domain"/>
    <property type="match status" value="1"/>
</dbReference>
<sequence>MTPPSEKIRIDKWLWQARFFKTRSLSSKLVSGGHLRLNGAKISKPAQNVTIGDVLTFPQGNIIRTVRVEALGTRRGPAPEAQGLYFDLTEKQDPVPRNPRYEGKGRPDKKERRALDLSRKDTAF</sequence>